<dbReference type="PANTHER" id="PTHR31362:SF0">
    <property type="entry name" value="EXOSTOSIN DOMAIN-CONTAINING PROTEIN-RELATED"/>
    <property type="match status" value="1"/>
</dbReference>
<dbReference type="EMBL" id="LIAE01010247">
    <property type="protein sequence ID" value="PAV64700.1"/>
    <property type="molecule type" value="Genomic_DNA"/>
</dbReference>
<sequence>MSKTLNLVRKLPYKSYTRKMIGYLYAISHGAEWIYDTDVDNRPIFGGLDAFDFADELSGVRFERNHSDPIINRLFNPYLYFGRPDMWPRGFPLEYFSQHNHTDANFRLCEVQKRAAVQQGLVDMDPDVDAIFRLLHANPTKVSSEHFNRHAPPIILGQKTYSPWNSQNTLFHRNAFFTMFLPTTVSFRTTDIWRSYFSQKLLHLIDEYVAFYPVNAVQIRNAHNYLKDFEDEQEVYLKSGELLKFLDEWKCSQKSTANCAIELAEQFGKMEFWQEDDVDLVKEWIHDLISIGYAFPPLSKPSNYELPRSENTTDVNCRRMFLQLYNDKSTADNQTDDTRSIQKMENFQDFVELCDKTNVTGNSEFPPLQYPFNYIHINPREMNKGYNGYTCMIKAYELGLRNIKGYFAVADDAMLNFWQPINLDIVYHQWGTKNFAFGPGPWWPTSIGQAAMENVIKMVKDERNCSKTCQKTVEEYRQKLLKKKIIKENETAITEMEKFVNWAVSDVYYIPTQEMPFFAGLMKIFYRNELFIEIAVSKYLKAVDHQT</sequence>
<gene>
    <name evidence="1" type="ORF">WR25_17882</name>
</gene>
<dbReference type="AlphaFoldDB" id="A0A2A2JSR6"/>
<accession>A0A2A2JSR6</accession>
<keyword evidence="2" id="KW-1185">Reference proteome</keyword>
<protein>
    <submittedName>
        <fullName evidence="1">Uncharacterized protein</fullName>
    </submittedName>
</protein>
<reference evidence="1 2" key="1">
    <citation type="journal article" date="2017" name="Curr. Biol.">
        <title>Genome architecture and evolution of a unichromosomal asexual nematode.</title>
        <authorList>
            <person name="Fradin H."/>
            <person name="Zegar C."/>
            <person name="Gutwein M."/>
            <person name="Lucas J."/>
            <person name="Kovtun M."/>
            <person name="Corcoran D."/>
            <person name="Baugh L.R."/>
            <person name="Kiontke K."/>
            <person name="Gunsalus K."/>
            <person name="Fitch D.H."/>
            <person name="Piano F."/>
        </authorList>
    </citation>
    <scope>NUCLEOTIDE SEQUENCE [LARGE SCALE GENOMIC DNA]</scope>
    <source>
        <strain evidence="1">PF1309</strain>
    </source>
</reference>
<dbReference type="PANTHER" id="PTHR31362">
    <property type="entry name" value="GLYCOSYLTRANSFERASE STELLO1-RELATED"/>
    <property type="match status" value="1"/>
</dbReference>
<dbReference type="InterPro" id="IPR005049">
    <property type="entry name" value="STL-like"/>
</dbReference>
<proteinExistence type="predicted"/>
<name>A0A2A2JSR6_9BILA</name>
<evidence type="ECO:0000313" key="2">
    <source>
        <dbReference type="Proteomes" id="UP000218231"/>
    </source>
</evidence>
<dbReference type="Proteomes" id="UP000218231">
    <property type="component" value="Unassembled WGS sequence"/>
</dbReference>
<dbReference type="STRING" id="2018661.A0A2A2JSR6"/>
<organism evidence="1 2">
    <name type="scientific">Diploscapter pachys</name>
    <dbReference type="NCBI Taxonomy" id="2018661"/>
    <lineage>
        <taxon>Eukaryota</taxon>
        <taxon>Metazoa</taxon>
        <taxon>Ecdysozoa</taxon>
        <taxon>Nematoda</taxon>
        <taxon>Chromadorea</taxon>
        <taxon>Rhabditida</taxon>
        <taxon>Rhabditina</taxon>
        <taxon>Rhabditomorpha</taxon>
        <taxon>Rhabditoidea</taxon>
        <taxon>Rhabditidae</taxon>
        <taxon>Diploscapter</taxon>
    </lineage>
</organism>
<evidence type="ECO:0000313" key="1">
    <source>
        <dbReference type="EMBL" id="PAV64700.1"/>
    </source>
</evidence>
<dbReference type="EMBL" id="LIAE01010247">
    <property type="protein sequence ID" value="PAV64689.1"/>
    <property type="molecule type" value="Genomic_DNA"/>
</dbReference>
<dbReference type="Pfam" id="PF03385">
    <property type="entry name" value="STELLO"/>
    <property type="match status" value="2"/>
</dbReference>
<dbReference type="OrthoDB" id="408493at2759"/>
<comment type="caution">
    <text evidence="1">The sequence shown here is derived from an EMBL/GenBank/DDBJ whole genome shotgun (WGS) entry which is preliminary data.</text>
</comment>